<evidence type="ECO:0000256" key="11">
    <source>
        <dbReference type="ARBA" id="ARBA00022833"/>
    </source>
</evidence>
<dbReference type="GO" id="GO:0005576">
    <property type="term" value="C:extracellular region"/>
    <property type="evidence" value="ECO:0007669"/>
    <property type="project" value="UniProtKB-SubCell"/>
</dbReference>
<protein>
    <recommendedName>
        <fullName evidence="14">Peptide hydrolase</fullName>
        <ecNumber evidence="14">3.4.-.-</ecNumber>
    </recommendedName>
</protein>
<dbReference type="EMBL" id="ML975344">
    <property type="protein sequence ID" value="KAF1832227.1"/>
    <property type="molecule type" value="Genomic_DNA"/>
</dbReference>
<feature type="domain" description="Peptidase M28" evidence="18">
    <location>
        <begin position="246"/>
        <end position="459"/>
    </location>
</feature>
<keyword evidence="12" id="KW-0482">Metalloprotease</keyword>
<keyword evidence="13" id="KW-0325">Glycoprotein</keyword>
<dbReference type="GO" id="GO:0008235">
    <property type="term" value="F:metalloexopeptidase activity"/>
    <property type="evidence" value="ECO:0007669"/>
    <property type="project" value="InterPro"/>
</dbReference>
<dbReference type="EC" id="3.4.-.-" evidence="14"/>
<evidence type="ECO:0000256" key="4">
    <source>
        <dbReference type="ARBA" id="ARBA00011245"/>
    </source>
</evidence>
<proteinExistence type="inferred from homology"/>
<evidence type="ECO:0000256" key="3">
    <source>
        <dbReference type="ARBA" id="ARBA00005957"/>
    </source>
</evidence>
<dbReference type="InterPro" id="IPR046450">
    <property type="entry name" value="PA_dom_sf"/>
</dbReference>
<dbReference type="Proteomes" id="UP000800040">
    <property type="component" value="Unassembled WGS sequence"/>
</dbReference>
<dbReference type="PANTHER" id="PTHR12147">
    <property type="entry name" value="METALLOPEPTIDASE M28 FAMILY MEMBER"/>
    <property type="match status" value="1"/>
</dbReference>
<feature type="chain" id="PRO_5025420224" description="Peptide hydrolase" evidence="16">
    <location>
        <begin position="16"/>
        <end position="513"/>
    </location>
</feature>
<comment type="similarity">
    <text evidence="3">Belongs to the peptidase M28 family. M28A subfamily.</text>
</comment>
<feature type="signal peptide" evidence="16">
    <location>
        <begin position="1"/>
        <end position="15"/>
    </location>
</feature>
<organism evidence="19 20">
    <name type="scientific">Decorospora gaudefroyi</name>
    <dbReference type="NCBI Taxonomy" id="184978"/>
    <lineage>
        <taxon>Eukaryota</taxon>
        <taxon>Fungi</taxon>
        <taxon>Dikarya</taxon>
        <taxon>Ascomycota</taxon>
        <taxon>Pezizomycotina</taxon>
        <taxon>Dothideomycetes</taxon>
        <taxon>Pleosporomycetidae</taxon>
        <taxon>Pleosporales</taxon>
        <taxon>Pleosporineae</taxon>
        <taxon>Pleosporaceae</taxon>
        <taxon>Decorospora</taxon>
    </lineage>
</organism>
<dbReference type="InterPro" id="IPR041756">
    <property type="entry name" value="M28_SGAP-like"/>
</dbReference>
<evidence type="ECO:0000256" key="8">
    <source>
        <dbReference type="ARBA" id="ARBA00022723"/>
    </source>
</evidence>
<keyword evidence="10 14" id="KW-0378">Hydrolase</keyword>
<comment type="subcellular location">
    <subcellularLocation>
        <location evidence="2">Secreted</location>
    </subcellularLocation>
</comment>
<sequence length="513" mass="53532">MRSAIIVALAAAASAASTPASLLKRQYHAAKPRLTADALKAHITAENLLAGSQKLQDFADAHPNNTRVIGSPGHNDTIYWLKSELEALDYYDVTLQTFSLVAMVSGQINAVIIDGANTTAGLLEYSASGAVTAPLVPVANLGCEASDYPAEVAGNVALISRGSCEFGLKSALAGSAGAAAAIIYNNAAGGFNGTLGVPPRPEGEYLPTVSISSELAATYLDAISGGATIDATIDVTTVVQNTSTSNVLATTRMGDHSNRLALGAHSDSVAAGPGINDDGSGTVGVLEVAKALSKYHVNNAVTFGFWSAEEEGLIGSTYYVENLPANESSQIRAYLNFDMIASPNYVFGVYDGDGDAFNISGPSGSTQIETFFEDFFESAGVNSTPTAFTGRSDYGPFLTANIPAGGLFTGAEVLKTEEEEEMFGGEAGVALDICYHAACDDITNLNMFAYELNSKAIAAAVATYATSWEGFPARNTTTVSRRSVVTDQMRKRKQPRHHGHRHGGCGHVPKASQ</sequence>
<evidence type="ECO:0000256" key="15">
    <source>
        <dbReference type="SAM" id="MobiDB-lite"/>
    </source>
</evidence>
<dbReference type="InterPro" id="IPR003137">
    <property type="entry name" value="PA_domain"/>
</dbReference>
<dbReference type="Gene3D" id="3.50.30.30">
    <property type="match status" value="1"/>
</dbReference>
<keyword evidence="7 14" id="KW-0645">Protease</keyword>
<reference evidence="19" key="1">
    <citation type="submission" date="2020-01" db="EMBL/GenBank/DDBJ databases">
        <authorList>
            <consortium name="DOE Joint Genome Institute"/>
            <person name="Haridas S."/>
            <person name="Albert R."/>
            <person name="Binder M."/>
            <person name="Bloem J."/>
            <person name="Labutti K."/>
            <person name="Salamov A."/>
            <person name="Andreopoulos B."/>
            <person name="Baker S.E."/>
            <person name="Barry K."/>
            <person name="Bills G."/>
            <person name="Bluhm B.H."/>
            <person name="Cannon C."/>
            <person name="Castanera R."/>
            <person name="Culley D.E."/>
            <person name="Daum C."/>
            <person name="Ezra D."/>
            <person name="Gonzalez J.B."/>
            <person name="Henrissat B."/>
            <person name="Kuo A."/>
            <person name="Liang C."/>
            <person name="Lipzen A."/>
            <person name="Lutzoni F."/>
            <person name="Magnuson J."/>
            <person name="Mondo S."/>
            <person name="Nolan M."/>
            <person name="Ohm R."/>
            <person name="Pangilinan J."/>
            <person name="Park H.-J."/>
            <person name="Ramirez L."/>
            <person name="Alfaro M."/>
            <person name="Sun H."/>
            <person name="Tritt A."/>
            <person name="Yoshinaga Y."/>
            <person name="Zwiers L.-H."/>
            <person name="Turgeon B.G."/>
            <person name="Goodwin S.B."/>
            <person name="Spatafora J.W."/>
            <person name="Crous P.W."/>
            <person name="Grigoriev I.V."/>
        </authorList>
    </citation>
    <scope>NUCLEOTIDE SEQUENCE</scope>
    <source>
        <strain evidence="19">P77</strain>
    </source>
</reference>
<evidence type="ECO:0000259" key="17">
    <source>
        <dbReference type="Pfam" id="PF02225"/>
    </source>
</evidence>
<evidence type="ECO:0000256" key="7">
    <source>
        <dbReference type="ARBA" id="ARBA00022670"/>
    </source>
</evidence>
<evidence type="ECO:0000256" key="2">
    <source>
        <dbReference type="ARBA" id="ARBA00004613"/>
    </source>
</evidence>
<keyword evidence="5 19" id="KW-0031">Aminopeptidase</keyword>
<dbReference type="GO" id="GO:0046872">
    <property type="term" value="F:metal ion binding"/>
    <property type="evidence" value="ECO:0007669"/>
    <property type="project" value="UniProtKB-KW"/>
</dbReference>
<dbReference type="CDD" id="cd03876">
    <property type="entry name" value="M28_SGAP_like"/>
    <property type="match status" value="1"/>
</dbReference>
<evidence type="ECO:0000256" key="1">
    <source>
        <dbReference type="ARBA" id="ARBA00001947"/>
    </source>
</evidence>
<evidence type="ECO:0000256" key="14">
    <source>
        <dbReference type="RuleBase" id="RU361240"/>
    </source>
</evidence>
<keyword evidence="6" id="KW-0964">Secreted</keyword>
<dbReference type="GO" id="GO:0006508">
    <property type="term" value="P:proteolysis"/>
    <property type="evidence" value="ECO:0007669"/>
    <property type="project" value="UniProtKB-KW"/>
</dbReference>
<keyword evidence="20" id="KW-1185">Reference proteome</keyword>
<evidence type="ECO:0000256" key="13">
    <source>
        <dbReference type="ARBA" id="ARBA00023180"/>
    </source>
</evidence>
<dbReference type="InterPro" id="IPR045175">
    <property type="entry name" value="M28_fam"/>
</dbReference>
<evidence type="ECO:0000256" key="12">
    <source>
        <dbReference type="ARBA" id="ARBA00023049"/>
    </source>
</evidence>
<dbReference type="Pfam" id="PF04389">
    <property type="entry name" value="Peptidase_M28"/>
    <property type="match status" value="1"/>
</dbReference>
<keyword evidence="8 14" id="KW-0479">Metal-binding</keyword>
<dbReference type="SUPFAM" id="SSF52025">
    <property type="entry name" value="PA domain"/>
    <property type="match status" value="1"/>
</dbReference>
<name>A0A6A5KAU9_9PLEO</name>
<comment type="subunit">
    <text evidence="4">Monomer.</text>
</comment>
<dbReference type="Gene3D" id="3.40.630.10">
    <property type="entry name" value="Zn peptidases"/>
    <property type="match status" value="1"/>
</dbReference>
<evidence type="ECO:0000256" key="16">
    <source>
        <dbReference type="SAM" id="SignalP"/>
    </source>
</evidence>
<keyword evidence="9 16" id="KW-0732">Signal</keyword>
<feature type="region of interest" description="Disordered" evidence="15">
    <location>
        <begin position="479"/>
        <end position="513"/>
    </location>
</feature>
<dbReference type="SUPFAM" id="SSF53187">
    <property type="entry name" value="Zn-dependent exopeptidases"/>
    <property type="match status" value="1"/>
</dbReference>
<evidence type="ECO:0000313" key="20">
    <source>
        <dbReference type="Proteomes" id="UP000800040"/>
    </source>
</evidence>
<dbReference type="AlphaFoldDB" id="A0A6A5KAU9"/>
<keyword evidence="11 14" id="KW-0862">Zinc</keyword>
<dbReference type="Pfam" id="PF02225">
    <property type="entry name" value="PA"/>
    <property type="match status" value="1"/>
</dbReference>
<gene>
    <name evidence="19" type="ORF">BDW02DRAFT_590617</name>
</gene>
<evidence type="ECO:0000259" key="18">
    <source>
        <dbReference type="Pfam" id="PF04389"/>
    </source>
</evidence>
<comment type="cofactor">
    <cofactor evidence="1">
        <name>Zn(2+)</name>
        <dbReference type="ChEBI" id="CHEBI:29105"/>
    </cofactor>
</comment>
<dbReference type="InterPro" id="IPR007484">
    <property type="entry name" value="Peptidase_M28"/>
</dbReference>
<evidence type="ECO:0000256" key="9">
    <source>
        <dbReference type="ARBA" id="ARBA00022729"/>
    </source>
</evidence>
<evidence type="ECO:0000313" key="19">
    <source>
        <dbReference type="EMBL" id="KAF1832227.1"/>
    </source>
</evidence>
<accession>A0A6A5KAU9</accession>
<dbReference type="FunFam" id="3.40.630.10:FF:000054">
    <property type="entry name" value="Peptide hydrolase"/>
    <property type="match status" value="1"/>
</dbReference>
<evidence type="ECO:0000256" key="10">
    <source>
        <dbReference type="ARBA" id="ARBA00022801"/>
    </source>
</evidence>
<evidence type="ECO:0000256" key="6">
    <source>
        <dbReference type="ARBA" id="ARBA00022525"/>
    </source>
</evidence>
<dbReference type="OrthoDB" id="10013407at2759"/>
<feature type="domain" description="PA" evidence="17">
    <location>
        <begin position="131"/>
        <end position="216"/>
    </location>
</feature>
<dbReference type="PANTHER" id="PTHR12147:SF57">
    <property type="entry name" value="PEPTIDE HYDROLASE"/>
    <property type="match status" value="1"/>
</dbReference>
<feature type="compositionally biased region" description="Basic residues" evidence="15">
    <location>
        <begin position="490"/>
        <end position="504"/>
    </location>
</feature>
<dbReference type="GO" id="GO:0004177">
    <property type="term" value="F:aminopeptidase activity"/>
    <property type="evidence" value="ECO:0007669"/>
    <property type="project" value="UniProtKB-KW"/>
</dbReference>
<evidence type="ECO:0000256" key="5">
    <source>
        <dbReference type="ARBA" id="ARBA00022438"/>
    </source>
</evidence>